<dbReference type="GeneID" id="14910073"/>
<dbReference type="GO" id="GO:0016020">
    <property type="term" value="C:membrane"/>
    <property type="evidence" value="ECO:0007669"/>
    <property type="project" value="UniProtKB-SubCell"/>
</dbReference>
<dbReference type="EMBL" id="GL983282">
    <property type="protein sequence ID" value="EGR33885.1"/>
    <property type="molecule type" value="Genomic_DNA"/>
</dbReference>
<name>G0QLL9_ICHMU</name>
<evidence type="ECO:0000259" key="6">
    <source>
        <dbReference type="PROSITE" id="PS50850"/>
    </source>
</evidence>
<dbReference type="EC" id="1.6.5.3" evidence="7"/>
<evidence type="ECO:0000256" key="3">
    <source>
        <dbReference type="ARBA" id="ARBA00022989"/>
    </source>
</evidence>
<keyword evidence="7" id="KW-0560">Oxidoreductase</keyword>
<evidence type="ECO:0000256" key="5">
    <source>
        <dbReference type="SAM" id="Phobius"/>
    </source>
</evidence>
<dbReference type="AlphaFoldDB" id="G0QLL9"/>
<dbReference type="PANTHER" id="PTHR24064">
    <property type="entry name" value="SOLUTE CARRIER FAMILY 22 MEMBER"/>
    <property type="match status" value="1"/>
</dbReference>
<dbReference type="InterPro" id="IPR011701">
    <property type="entry name" value="MFS"/>
</dbReference>
<dbReference type="RefSeq" id="XP_004039109.1">
    <property type="nucleotide sequence ID" value="XM_004039061.1"/>
</dbReference>
<evidence type="ECO:0000256" key="2">
    <source>
        <dbReference type="ARBA" id="ARBA00022692"/>
    </source>
</evidence>
<dbReference type="GO" id="GO:0016491">
    <property type="term" value="F:oxidoreductase activity"/>
    <property type="evidence" value="ECO:0007669"/>
    <property type="project" value="UniProtKB-KW"/>
</dbReference>
<feature type="transmembrane region" description="Helical" evidence="5">
    <location>
        <begin position="212"/>
        <end position="231"/>
    </location>
</feature>
<dbReference type="PROSITE" id="PS50850">
    <property type="entry name" value="MFS"/>
    <property type="match status" value="1"/>
</dbReference>
<evidence type="ECO:0000313" key="8">
    <source>
        <dbReference type="Proteomes" id="UP000008983"/>
    </source>
</evidence>
<gene>
    <name evidence="7" type="ORF">IMG5_032900</name>
</gene>
<sequence>MYFQVFGAIRFIECMVLFACRFFYQFLYKDQFQYVQLIGSCVIKIIIGGGGVFYTEGVQAFLFVFMLFIFIMKNLKCMDLFNLYFILVICLFFVQFLWLSWGQQAFLQVLSLQKKINPNGKYQQRTFCYILQVLFYQEPVFKCGDNRCTEDTGGCDKTSKVDYENSQKSASLEFRLYCEKRNERIYGESLLYFGNLVGLFIFNYISDNYGRLLALISSWILGFIGCISGVLAKSSVFLNLGMLLIGLGMGAFGVISNVYVSEISNKKYGNLYQLVMYLMWSVSEIILYPTQYFLKEWRKQFIYLIFLPSFFIFFFLFFLKESPKFLHTKDHEKTIILLSEISQINGISFDKNKFQLQQIQDNQKNTQYYFWDLFLFKSLRFNTINLCLFSFFIHLQFYGISFILSQIGFDFYSNMLFIGMSEIVAYCFVLSIKNKQKYLKKGCFFSLIISNILFILLSYSSNLKIIQLIFICLIRFSLTFSFAFYILLITHIFPTKIKSTAFGFIVSFGMLGSILSPYAIDFAERIGIFPTFLIGLLGFGGVGGYFGIEVGNESQNRDHIQEIQENIQQQQTIGKKNEQYLEFQNEQQI</sequence>
<feature type="transmembrane region" description="Helical" evidence="5">
    <location>
        <begin position="237"/>
        <end position="259"/>
    </location>
</feature>
<evidence type="ECO:0000256" key="4">
    <source>
        <dbReference type="ARBA" id="ARBA00023136"/>
    </source>
</evidence>
<dbReference type="InParanoid" id="G0QLL9"/>
<feature type="transmembrane region" description="Helical" evidence="5">
    <location>
        <begin position="271"/>
        <end position="289"/>
    </location>
</feature>
<dbReference type="InterPro" id="IPR036259">
    <property type="entry name" value="MFS_trans_sf"/>
</dbReference>
<dbReference type="InterPro" id="IPR020846">
    <property type="entry name" value="MFS_dom"/>
</dbReference>
<dbReference type="GO" id="GO:0022857">
    <property type="term" value="F:transmembrane transporter activity"/>
    <property type="evidence" value="ECO:0007669"/>
    <property type="project" value="InterPro"/>
</dbReference>
<organism evidence="7 8">
    <name type="scientific">Ichthyophthirius multifiliis</name>
    <name type="common">White spot disease agent</name>
    <name type="synonym">Ich</name>
    <dbReference type="NCBI Taxonomy" id="5932"/>
    <lineage>
        <taxon>Eukaryota</taxon>
        <taxon>Sar</taxon>
        <taxon>Alveolata</taxon>
        <taxon>Ciliophora</taxon>
        <taxon>Intramacronucleata</taxon>
        <taxon>Oligohymenophorea</taxon>
        <taxon>Hymenostomatida</taxon>
        <taxon>Ophryoglenina</taxon>
        <taxon>Ichthyophthirius</taxon>
    </lineage>
</organism>
<feature type="transmembrane region" description="Helical" evidence="5">
    <location>
        <begin position="6"/>
        <end position="27"/>
    </location>
</feature>
<feature type="transmembrane region" description="Helical" evidence="5">
    <location>
        <begin position="500"/>
        <end position="520"/>
    </location>
</feature>
<feature type="transmembrane region" description="Helical" evidence="5">
    <location>
        <begin position="526"/>
        <end position="548"/>
    </location>
</feature>
<feature type="transmembrane region" description="Helical" evidence="5">
    <location>
        <begin position="185"/>
        <end position="205"/>
    </location>
</feature>
<evidence type="ECO:0000313" key="7">
    <source>
        <dbReference type="EMBL" id="EGR33885.1"/>
    </source>
</evidence>
<proteinExistence type="predicted"/>
<comment type="subcellular location">
    <subcellularLocation>
        <location evidence="1">Membrane</location>
        <topology evidence="1">Multi-pass membrane protein</topology>
    </subcellularLocation>
</comment>
<feature type="transmembrane region" description="Helical" evidence="5">
    <location>
        <begin position="465"/>
        <end position="488"/>
    </location>
</feature>
<reference evidence="7 8" key="1">
    <citation type="submission" date="2011-07" db="EMBL/GenBank/DDBJ databases">
        <authorList>
            <person name="Coyne R."/>
            <person name="Brami D."/>
            <person name="Johnson J."/>
            <person name="Hostetler J."/>
            <person name="Hannick L."/>
            <person name="Clark T."/>
            <person name="Cassidy-Hanley D."/>
            <person name="Inman J."/>
        </authorList>
    </citation>
    <scope>NUCLEOTIDE SEQUENCE [LARGE SCALE GENOMIC DNA]</scope>
    <source>
        <strain evidence="7 8">G5</strain>
    </source>
</reference>
<keyword evidence="4 5" id="KW-0472">Membrane</keyword>
<keyword evidence="8" id="KW-1185">Reference proteome</keyword>
<dbReference type="eggNOG" id="KOG0255">
    <property type="taxonomic scope" value="Eukaryota"/>
</dbReference>
<feature type="transmembrane region" description="Helical" evidence="5">
    <location>
        <begin position="386"/>
        <end position="405"/>
    </location>
</feature>
<dbReference type="Gene3D" id="1.20.1250.20">
    <property type="entry name" value="MFS general substrate transporter like domains"/>
    <property type="match status" value="1"/>
</dbReference>
<evidence type="ECO:0000256" key="1">
    <source>
        <dbReference type="ARBA" id="ARBA00004141"/>
    </source>
</evidence>
<keyword evidence="2 5" id="KW-0812">Transmembrane</keyword>
<accession>G0QLL9</accession>
<feature type="transmembrane region" description="Helical" evidence="5">
    <location>
        <begin position="83"/>
        <end position="101"/>
    </location>
</feature>
<dbReference type="SUPFAM" id="SSF103473">
    <property type="entry name" value="MFS general substrate transporter"/>
    <property type="match status" value="1"/>
</dbReference>
<dbReference type="Pfam" id="PF07690">
    <property type="entry name" value="MFS_1"/>
    <property type="match status" value="1"/>
</dbReference>
<dbReference type="Proteomes" id="UP000008983">
    <property type="component" value="Unassembled WGS sequence"/>
</dbReference>
<feature type="domain" description="Major facilitator superfamily (MFS) profile" evidence="6">
    <location>
        <begin position="65"/>
        <end position="555"/>
    </location>
</feature>
<feature type="transmembrane region" description="Helical" evidence="5">
    <location>
        <begin position="301"/>
        <end position="319"/>
    </location>
</feature>
<dbReference type="STRING" id="857967.G0QLL9"/>
<protein>
    <submittedName>
        <fullName evidence="7">Major facilitator superfamily protein, putative</fullName>
        <ecNumber evidence="7">1.6.5.3</ecNumber>
    </submittedName>
</protein>
<feature type="transmembrane region" description="Helical" evidence="5">
    <location>
        <begin position="411"/>
        <end position="430"/>
    </location>
</feature>
<dbReference type="OMA" id="RIIYCTL"/>
<keyword evidence="3 5" id="KW-1133">Transmembrane helix</keyword>
<feature type="transmembrane region" description="Helical" evidence="5">
    <location>
        <begin position="442"/>
        <end position="459"/>
    </location>
</feature>
<dbReference type="OrthoDB" id="290260at2759"/>